<dbReference type="Proteomes" id="UP000694300">
    <property type="component" value="Unassembled WGS sequence"/>
</dbReference>
<sequence length="198" mass="19716">MTAVPASRLPLLAAAAAALVTVGALLFTGAGSVAPSGEPPPGPVVGREDRAALDAAPVLRGADAPPPDPGTTLTDPAAVARAYLRAAHTTGPADAGGTHLRAAPYAVPGSAADVVGVLVLDAPPPGTARTASVRRLDLVAADHDDLRRGYEAVVETRDSPGGATAVLRTGIVVARQPDGRWLVASETPDDPDLAVGED</sequence>
<evidence type="ECO:0000313" key="2">
    <source>
        <dbReference type="Proteomes" id="UP000694300"/>
    </source>
</evidence>
<comment type="caution">
    <text evidence="1">The sequence shown here is derived from an EMBL/GenBank/DDBJ whole genome shotgun (WGS) entry which is preliminary data.</text>
</comment>
<dbReference type="EMBL" id="JADQDF010000001">
    <property type="protein sequence ID" value="MBW0129391.1"/>
    <property type="molecule type" value="Genomic_DNA"/>
</dbReference>
<organism evidence="1 2">
    <name type="scientific">Pseudonocardia oceani</name>
    <dbReference type="NCBI Taxonomy" id="2792013"/>
    <lineage>
        <taxon>Bacteria</taxon>
        <taxon>Bacillati</taxon>
        <taxon>Actinomycetota</taxon>
        <taxon>Actinomycetes</taxon>
        <taxon>Pseudonocardiales</taxon>
        <taxon>Pseudonocardiaceae</taxon>
        <taxon>Pseudonocardia</taxon>
    </lineage>
</organism>
<evidence type="ECO:0000313" key="1">
    <source>
        <dbReference type="EMBL" id="MBW0129391.1"/>
    </source>
</evidence>
<reference evidence="1 2" key="1">
    <citation type="submission" date="2020-11" db="EMBL/GenBank/DDBJ databases">
        <title>Pseudonocardia abyssalis sp. nov. and Pseudonocardia oceani sp. nov., description and phylogenomic analysis of two novel actinomycetes isolated from the deep Southern Ocean.</title>
        <authorList>
            <person name="Parra J."/>
        </authorList>
    </citation>
    <scope>NUCLEOTIDE SEQUENCE [LARGE SCALE GENOMIC DNA]</scope>
    <source>
        <strain evidence="2">KRD185</strain>
    </source>
</reference>
<accession>A0ABS6UAY0</accession>
<protein>
    <recommendedName>
        <fullName evidence="3">Mce-associated membrane protein</fullName>
    </recommendedName>
</protein>
<name>A0ABS6UAY0_9PSEU</name>
<proteinExistence type="predicted"/>
<gene>
    <name evidence="1" type="ORF">I4I82_17135</name>
</gene>
<keyword evidence="2" id="KW-1185">Reference proteome</keyword>
<evidence type="ECO:0008006" key="3">
    <source>
        <dbReference type="Google" id="ProtNLM"/>
    </source>
</evidence>
<dbReference type="RefSeq" id="WP_218595872.1">
    <property type="nucleotide sequence ID" value="NZ_JADQDF010000001.1"/>
</dbReference>